<dbReference type="Proteomes" id="UP000003610">
    <property type="component" value="Unassembled WGS sequence"/>
</dbReference>
<dbReference type="PANTHER" id="PTHR42759">
    <property type="entry name" value="MOXR FAMILY PROTEIN"/>
    <property type="match status" value="1"/>
</dbReference>
<dbReference type="AlphaFoldDB" id="E1KT20"/>
<dbReference type="GO" id="GO:0016887">
    <property type="term" value="F:ATP hydrolysis activity"/>
    <property type="evidence" value="ECO:0007669"/>
    <property type="project" value="InterPro"/>
</dbReference>
<dbReference type="eggNOG" id="COG0714">
    <property type="taxonomic scope" value="Bacteria"/>
</dbReference>
<dbReference type="Gene3D" id="3.40.50.300">
    <property type="entry name" value="P-loop containing nucleotide triphosphate hydrolases"/>
    <property type="match status" value="1"/>
</dbReference>
<evidence type="ECO:0000259" key="1">
    <source>
        <dbReference type="Pfam" id="PF07728"/>
    </source>
</evidence>
<dbReference type="STRING" id="866771.HMPREF9296_0495"/>
<evidence type="ECO:0000313" key="2">
    <source>
        <dbReference type="EMBL" id="EFL45421.1"/>
    </source>
</evidence>
<evidence type="ECO:0000313" key="3">
    <source>
        <dbReference type="Proteomes" id="UP000003610"/>
    </source>
</evidence>
<dbReference type="GO" id="GO:0005524">
    <property type="term" value="F:ATP binding"/>
    <property type="evidence" value="ECO:0007669"/>
    <property type="project" value="InterPro"/>
</dbReference>
<gene>
    <name evidence="2" type="ORF">HMPREF9296_0495</name>
</gene>
<sequence>MTYTNIDIIQALDKLRINNLYVHNDELKGATFKSSKLSERKVYLVETLAVINALVERGTMMLYGGHGGGKTTLSKYLGQIFCKKSKEKIEDCILRGHSQLTEEKILGSLDFAQMLGQKKLTNGKLDVVWNEFVTSEWKIIDEINRLSPYAQNILLSLLAEGSVKYHDQSKIVPPFTLYATLNPKDNANEELALPFRDRFALALPITMPDYDSFSTIGKKDKANRQDSLEDYLKGIELKEIQEAVKTIPYSEEAELFINYIIASYRLCERVSKESNDNISVDKNLCENCHMNAPEKVCCKIKQPLSVRVKEDLYRYGKALAWFLGDKQVTTNHIVILAPYMIWHRSVLSKKFTSTLTETWNNVNSAKTTAEFITNLNLDGTRQIVEKILNEFNGVKKLLLDFEYIKKGALSKEEFDLFVQEASKPSYNSLILNAEILPVVIDKYKPVYQEIIDYNRRIENTTNIENLKALKNEIAFKYNIPNRQYLSVQIDRRIRGIGIKSREFILTKDFVLQNQELKNLIIYAAPDVDIDNEDLWKGKEYTLRDITKDDCDLKVKFVRSKYKFVYKGDEVSDLYDYLLKHNDGC</sequence>
<dbReference type="InterPro" id="IPR011704">
    <property type="entry name" value="ATPase_dyneun-rel_AAA"/>
</dbReference>
<name>E1KT20_9BACT</name>
<comment type="caution">
    <text evidence="2">The sequence shown here is derived from an EMBL/GenBank/DDBJ whole genome shotgun (WGS) entry which is preliminary data.</text>
</comment>
<dbReference type="PANTHER" id="PTHR42759:SF1">
    <property type="entry name" value="MAGNESIUM-CHELATASE SUBUNIT CHLD"/>
    <property type="match status" value="1"/>
</dbReference>
<reference evidence="2 3" key="1">
    <citation type="submission" date="2010-08" db="EMBL/GenBank/DDBJ databases">
        <authorList>
            <person name="Durkin A.S."/>
            <person name="Madupu R."/>
            <person name="Torralba M."/>
            <person name="Gillis M."/>
            <person name="Methe B."/>
            <person name="Sutton G."/>
            <person name="Nelson K.E."/>
        </authorList>
    </citation>
    <scope>NUCLEOTIDE SEQUENCE [LARGE SCALE GENOMIC DNA]</scope>
    <source>
        <strain evidence="2 3">FB035-09AN</strain>
    </source>
</reference>
<organism evidence="2 3">
    <name type="scientific">Prevotella disiens FB035-09AN</name>
    <dbReference type="NCBI Taxonomy" id="866771"/>
    <lineage>
        <taxon>Bacteria</taxon>
        <taxon>Pseudomonadati</taxon>
        <taxon>Bacteroidota</taxon>
        <taxon>Bacteroidia</taxon>
        <taxon>Bacteroidales</taxon>
        <taxon>Prevotellaceae</taxon>
        <taxon>Prevotella</taxon>
    </lineage>
</organism>
<proteinExistence type="predicted"/>
<dbReference type="RefSeq" id="WP_004357674.1">
    <property type="nucleotide sequence ID" value="NZ_AEDO01000050.1"/>
</dbReference>
<dbReference type="InterPro" id="IPR050764">
    <property type="entry name" value="CbbQ/NirQ/NorQ/GpvN"/>
</dbReference>
<dbReference type="InterPro" id="IPR027417">
    <property type="entry name" value="P-loop_NTPase"/>
</dbReference>
<dbReference type="Gene3D" id="1.10.8.80">
    <property type="entry name" value="Magnesium chelatase subunit I, C-Terminal domain"/>
    <property type="match status" value="1"/>
</dbReference>
<dbReference type="Pfam" id="PF07728">
    <property type="entry name" value="AAA_5"/>
    <property type="match status" value="1"/>
</dbReference>
<dbReference type="SUPFAM" id="SSF52540">
    <property type="entry name" value="P-loop containing nucleoside triphosphate hydrolases"/>
    <property type="match status" value="1"/>
</dbReference>
<accession>E1KT20</accession>
<protein>
    <submittedName>
        <fullName evidence="2">ATPase family associated with various cellular activities (AAA)</fullName>
    </submittedName>
</protein>
<dbReference type="EMBL" id="AEDO01000050">
    <property type="protein sequence ID" value="EFL45421.1"/>
    <property type="molecule type" value="Genomic_DNA"/>
</dbReference>
<feature type="domain" description="ATPase dynein-related AAA" evidence="1">
    <location>
        <begin position="60"/>
        <end position="199"/>
    </location>
</feature>